<evidence type="ECO:0000256" key="2">
    <source>
        <dbReference type="ARBA" id="ARBA00023315"/>
    </source>
</evidence>
<keyword evidence="1" id="KW-0808">Transferase</keyword>
<sequence>MSVRIEELEPDGWRRWRDVRSRALALDRAAFACSAHQLGPEAPESRWRERIAAPGAILLAVDDDGQDIAMVGLSTAGAPELISMWVAPEARHRGIGRVLVDAVIARAGSRPLSLRVMAENAGAIAFYAGCGFELAGREPDDEGTLTMRRAAPSAATAWPAPAERPHRPGASRPGRSVDQ</sequence>
<proteinExistence type="predicted"/>
<protein>
    <submittedName>
        <fullName evidence="5">GNAT family N-acetyltransferase</fullName>
    </submittedName>
</protein>
<evidence type="ECO:0000256" key="3">
    <source>
        <dbReference type="SAM" id="MobiDB-lite"/>
    </source>
</evidence>
<dbReference type="InterPro" id="IPR016181">
    <property type="entry name" value="Acyl_CoA_acyltransferase"/>
</dbReference>
<dbReference type="InterPro" id="IPR050832">
    <property type="entry name" value="Bact_Acetyltransf"/>
</dbReference>
<dbReference type="CDD" id="cd04301">
    <property type="entry name" value="NAT_SF"/>
    <property type="match status" value="1"/>
</dbReference>
<evidence type="ECO:0000259" key="4">
    <source>
        <dbReference type="PROSITE" id="PS51186"/>
    </source>
</evidence>
<dbReference type="Proteomes" id="UP001315860">
    <property type="component" value="Chromosome"/>
</dbReference>
<feature type="region of interest" description="Disordered" evidence="3">
    <location>
        <begin position="150"/>
        <end position="179"/>
    </location>
</feature>
<reference evidence="5 6" key="1">
    <citation type="submission" date="2022-07" db="EMBL/GenBank/DDBJ databases">
        <title>Novel species in genus Aeromicrobium.</title>
        <authorList>
            <person name="Ye L."/>
        </authorList>
    </citation>
    <scope>NUCLEOTIDE SEQUENCE [LARGE SCALE GENOMIC DNA]</scope>
    <source>
        <strain evidence="6">zg-Y50</strain>
    </source>
</reference>
<evidence type="ECO:0000256" key="1">
    <source>
        <dbReference type="ARBA" id="ARBA00022679"/>
    </source>
</evidence>
<accession>A0ABY5KC09</accession>
<feature type="domain" description="N-acetyltransferase" evidence="4">
    <location>
        <begin position="3"/>
        <end position="152"/>
    </location>
</feature>
<gene>
    <name evidence="5" type="ORF">NP095_08800</name>
</gene>
<evidence type="ECO:0000313" key="6">
    <source>
        <dbReference type="Proteomes" id="UP001315860"/>
    </source>
</evidence>
<keyword evidence="6" id="KW-1185">Reference proteome</keyword>
<name>A0ABY5KC09_9ACTN</name>
<keyword evidence="2" id="KW-0012">Acyltransferase</keyword>
<dbReference type="PANTHER" id="PTHR43877">
    <property type="entry name" value="AMINOALKYLPHOSPHONATE N-ACETYLTRANSFERASE-RELATED-RELATED"/>
    <property type="match status" value="1"/>
</dbReference>
<dbReference type="Gene3D" id="3.40.630.30">
    <property type="match status" value="1"/>
</dbReference>
<feature type="compositionally biased region" description="Low complexity" evidence="3">
    <location>
        <begin position="150"/>
        <end position="161"/>
    </location>
</feature>
<dbReference type="SUPFAM" id="SSF55729">
    <property type="entry name" value="Acyl-CoA N-acyltransferases (Nat)"/>
    <property type="match status" value="1"/>
</dbReference>
<dbReference type="InterPro" id="IPR000182">
    <property type="entry name" value="GNAT_dom"/>
</dbReference>
<dbReference type="EMBL" id="CP101990">
    <property type="protein sequence ID" value="UUI67308.1"/>
    <property type="molecule type" value="Genomic_DNA"/>
</dbReference>
<dbReference type="Pfam" id="PF00583">
    <property type="entry name" value="Acetyltransf_1"/>
    <property type="match status" value="1"/>
</dbReference>
<dbReference type="RefSeq" id="WP_256765943.1">
    <property type="nucleotide sequence ID" value="NZ_CP101990.1"/>
</dbReference>
<evidence type="ECO:0000313" key="5">
    <source>
        <dbReference type="EMBL" id="UUI67308.1"/>
    </source>
</evidence>
<organism evidence="5 6">
    <name type="scientific">Aeromicrobium duanguangcaii</name>
    <dbReference type="NCBI Taxonomy" id="2968086"/>
    <lineage>
        <taxon>Bacteria</taxon>
        <taxon>Bacillati</taxon>
        <taxon>Actinomycetota</taxon>
        <taxon>Actinomycetes</taxon>
        <taxon>Propionibacteriales</taxon>
        <taxon>Nocardioidaceae</taxon>
        <taxon>Aeromicrobium</taxon>
    </lineage>
</organism>
<dbReference type="PROSITE" id="PS51186">
    <property type="entry name" value="GNAT"/>
    <property type="match status" value="1"/>
</dbReference>